<feature type="modified residue" description="4-aspartylphosphate" evidence="1">
    <location>
        <position position="58"/>
    </location>
</feature>
<evidence type="ECO:0000313" key="3">
    <source>
        <dbReference type="EMBL" id="GAA0340858.1"/>
    </source>
</evidence>
<dbReference type="CDD" id="cd00156">
    <property type="entry name" value="REC"/>
    <property type="match status" value="1"/>
</dbReference>
<dbReference type="SMART" id="SM00448">
    <property type="entry name" value="REC"/>
    <property type="match status" value="1"/>
</dbReference>
<evidence type="ECO:0000259" key="2">
    <source>
        <dbReference type="PROSITE" id="PS50110"/>
    </source>
</evidence>
<dbReference type="InterPro" id="IPR001789">
    <property type="entry name" value="Sig_transdc_resp-reg_receiver"/>
</dbReference>
<name>A0ABP3GBC7_9ALTE</name>
<dbReference type="SUPFAM" id="SSF52172">
    <property type="entry name" value="CheY-like"/>
    <property type="match status" value="1"/>
</dbReference>
<dbReference type="Pfam" id="PF00072">
    <property type="entry name" value="Response_reg"/>
    <property type="match status" value="1"/>
</dbReference>
<keyword evidence="1" id="KW-0597">Phosphoprotein</keyword>
<evidence type="ECO:0000256" key="1">
    <source>
        <dbReference type="PROSITE-ProRule" id="PRU00169"/>
    </source>
</evidence>
<evidence type="ECO:0000313" key="4">
    <source>
        <dbReference type="Proteomes" id="UP001501757"/>
    </source>
</evidence>
<reference evidence="4" key="1">
    <citation type="journal article" date="2019" name="Int. J. Syst. Evol. Microbiol.">
        <title>The Global Catalogue of Microorganisms (GCM) 10K type strain sequencing project: providing services to taxonomists for standard genome sequencing and annotation.</title>
        <authorList>
            <consortium name="The Broad Institute Genomics Platform"/>
            <consortium name="The Broad Institute Genome Sequencing Center for Infectious Disease"/>
            <person name="Wu L."/>
            <person name="Ma J."/>
        </authorList>
    </citation>
    <scope>NUCLEOTIDE SEQUENCE [LARGE SCALE GENOMIC DNA]</scope>
    <source>
        <strain evidence="4">JCM 13378</strain>
    </source>
</reference>
<dbReference type="EMBL" id="BAAAEI010000001">
    <property type="protein sequence ID" value="GAA0340858.1"/>
    <property type="molecule type" value="Genomic_DNA"/>
</dbReference>
<comment type="caution">
    <text evidence="3">The sequence shown here is derived from an EMBL/GenBank/DDBJ whole genome shotgun (WGS) entry which is preliminary data.</text>
</comment>
<accession>A0ABP3GBC7</accession>
<dbReference type="PROSITE" id="PS50110">
    <property type="entry name" value="RESPONSE_REGULATORY"/>
    <property type="match status" value="1"/>
</dbReference>
<gene>
    <name evidence="3" type="ORF">GCM10009092_01680</name>
</gene>
<dbReference type="PANTHER" id="PTHR43228">
    <property type="entry name" value="TWO-COMPONENT RESPONSE REGULATOR"/>
    <property type="match status" value="1"/>
</dbReference>
<dbReference type="InterPro" id="IPR011006">
    <property type="entry name" value="CheY-like_superfamily"/>
</dbReference>
<organism evidence="3 4">
    <name type="scientific">Bowmanella denitrificans</name>
    <dbReference type="NCBI Taxonomy" id="366582"/>
    <lineage>
        <taxon>Bacteria</taxon>
        <taxon>Pseudomonadati</taxon>
        <taxon>Pseudomonadota</taxon>
        <taxon>Gammaproteobacteria</taxon>
        <taxon>Alteromonadales</taxon>
        <taxon>Alteromonadaceae</taxon>
        <taxon>Bowmanella</taxon>
    </lineage>
</organism>
<feature type="domain" description="Response regulatory" evidence="2">
    <location>
        <begin position="6"/>
        <end position="123"/>
    </location>
</feature>
<sequence length="313" mass="34713">MYVVLKILIVDDSAAMRAIVRRGLEKFGYRTLQIELASGAKEAFEMIGKWQPDILLSDWHMPMMSGLELLQEINRRRLPIKVGFVTTENNQQLVGQAMAEGAKFILNKPFEDAALHKALLPLVQGAEESESMLNNQTGVDHGVALPNARQLQTVLQGMFSAEVTFTPVEPLAYSPELLPLLLALFEDPDTRKIRAVGILDLHGTYTLATAKCPSLLAEISGMLADKTVNKAMMDQCQEIMSSVAMTLLDKQTRKSLTLKNLSFVPKTFSKMEQIYAKPQHLRMDGLVHIKGLGQGRLSIVSTQVGRPARRQVS</sequence>
<protein>
    <recommendedName>
        <fullName evidence="2">Response regulatory domain-containing protein</fullName>
    </recommendedName>
</protein>
<proteinExistence type="predicted"/>
<dbReference type="Gene3D" id="3.40.50.2300">
    <property type="match status" value="1"/>
</dbReference>
<dbReference type="Proteomes" id="UP001501757">
    <property type="component" value="Unassembled WGS sequence"/>
</dbReference>
<keyword evidence="4" id="KW-1185">Reference proteome</keyword>
<dbReference type="InterPro" id="IPR052048">
    <property type="entry name" value="ST_Response_Regulator"/>
</dbReference>
<dbReference type="PANTHER" id="PTHR43228:SF1">
    <property type="entry name" value="TWO-COMPONENT RESPONSE REGULATOR ARR22"/>
    <property type="match status" value="1"/>
</dbReference>